<comment type="function">
    <text evidence="5">Bidirectionally degrades single-stranded DNA into large acid-insoluble oligonucleotides, which are then degraded further into small acid-soluble oligonucleotides.</text>
</comment>
<comment type="similarity">
    <text evidence="5 6">Belongs to the XseA family.</text>
</comment>
<proteinExistence type="inferred from homology"/>
<dbReference type="HAMAP" id="MF_00378">
    <property type="entry name" value="Exonuc_7_L"/>
    <property type="match status" value="1"/>
</dbReference>
<keyword evidence="10" id="KW-1185">Reference proteome</keyword>
<dbReference type="PANTHER" id="PTHR30008">
    <property type="entry name" value="EXODEOXYRIBONUCLEASE 7 LARGE SUBUNIT"/>
    <property type="match status" value="1"/>
</dbReference>
<dbReference type="CDD" id="cd04489">
    <property type="entry name" value="ExoVII_LU_OBF"/>
    <property type="match status" value="1"/>
</dbReference>
<dbReference type="GO" id="GO:0006308">
    <property type="term" value="P:DNA catabolic process"/>
    <property type="evidence" value="ECO:0007669"/>
    <property type="project" value="UniProtKB-UniRule"/>
</dbReference>
<feature type="domain" description="OB-fold nucleic acid binding" evidence="8">
    <location>
        <begin position="6"/>
        <end position="100"/>
    </location>
</feature>
<evidence type="ECO:0000256" key="1">
    <source>
        <dbReference type="ARBA" id="ARBA00022490"/>
    </source>
</evidence>
<dbReference type="InterPro" id="IPR003753">
    <property type="entry name" value="Exonuc_VII_L"/>
</dbReference>
<gene>
    <name evidence="5 9" type="primary">xseA</name>
    <name evidence="9" type="ORF">HLPCO_000442</name>
</gene>
<feature type="domain" description="Exonuclease VII large subunit C-terminal" evidence="7">
    <location>
        <begin position="124"/>
        <end position="416"/>
    </location>
</feature>
<evidence type="ECO:0000313" key="10">
    <source>
        <dbReference type="Proteomes" id="UP000005707"/>
    </source>
</evidence>
<evidence type="ECO:0000313" key="9">
    <source>
        <dbReference type="EMBL" id="ERJ13776.1"/>
    </source>
</evidence>
<evidence type="ECO:0000256" key="2">
    <source>
        <dbReference type="ARBA" id="ARBA00022722"/>
    </source>
</evidence>
<evidence type="ECO:0000256" key="3">
    <source>
        <dbReference type="ARBA" id="ARBA00022801"/>
    </source>
</evidence>
<dbReference type="OrthoDB" id="9802795at2"/>
<name>U2EGN1_9MOLU</name>
<keyword evidence="3 5" id="KW-0378">Hydrolase</keyword>
<keyword evidence="2 5" id="KW-0540">Nuclease</keyword>
<accession>U2EGN1</accession>
<dbReference type="GO" id="GO:0009318">
    <property type="term" value="C:exodeoxyribonuclease VII complex"/>
    <property type="evidence" value="ECO:0007669"/>
    <property type="project" value="UniProtKB-UniRule"/>
</dbReference>
<dbReference type="InterPro" id="IPR025824">
    <property type="entry name" value="OB-fold_nuc-bd_dom"/>
</dbReference>
<evidence type="ECO:0000256" key="5">
    <source>
        <dbReference type="HAMAP-Rule" id="MF_00378"/>
    </source>
</evidence>
<comment type="subunit">
    <text evidence="5">Heterooligomer composed of large and small subunits.</text>
</comment>
<reference evidence="9 10" key="2">
    <citation type="journal article" date="2013" name="PLoS ONE">
        <title>INDIGO - INtegrated Data Warehouse of MIcrobial GenOmes with Examples from the Red Sea Extremophiles.</title>
        <authorList>
            <person name="Alam I."/>
            <person name="Antunes A."/>
            <person name="Kamau A.A."/>
            <person name="Ba Alawi W."/>
            <person name="Kalkatawi M."/>
            <person name="Stingl U."/>
            <person name="Bajic V.B."/>
        </authorList>
    </citation>
    <scope>NUCLEOTIDE SEQUENCE [LARGE SCALE GENOMIC DNA]</scope>
    <source>
        <strain evidence="9 10">SSD-17B</strain>
    </source>
</reference>
<dbReference type="eggNOG" id="COG1570">
    <property type="taxonomic scope" value="Bacteria"/>
</dbReference>
<dbReference type="NCBIfam" id="TIGR00237">
    <property type="entry name" value="xseA"/>
    <property type="match status" value="1"/>
</dbReference>
<evidence type="ECO:0000259" key="8">
    <source>
        <dbReference type="Pfam" id="PF13742"/>
    </source>
</evidence>
<reference evidence="9 10" key="1">
    <citation type="journal article" date="2011" name="J. Bacteriol.">
        <title>Genome sequence of Haloplasma contractile, an unusual contractile bacterium from a deep-sea anoxic brine lake.</title>
        <authorList>
            <person name="Antunes A."/>
            <person name="Alam I."/>
            <person name="El Dorry H."/>
            <person name="Siam R."/>
            <person name="Robertson A."/>
            <person name="Bajic V.B."/>
            <person name="Stingl U."/>
        </authorList>
    </citation>
    <scope>NUCLEOTIDE SEQUENCE [LARGE SCALE GENOMIC DNA]</scope>
    <source>
        <strain evidence="9 10">SSD-17B</strain>
    </source>
</reference>
<comment type="caution">
    <text evidence="9">The sequence shown here is derived from an EMBL/GenBank/DDBJ whole genome shotgun (WGS) entry which is preliminary data.</text>
</comment>
<keyword evidence="1 5" id="KW-0963">Cytoplasm</keyword>
<sequence>MDKTPLTVTALNKYLKHKFDHDVNLQTVLLKGEISNFKRHSRGHLYFTLKDENSQLSAIMFSSKASKLKFDVEDGMNVVVEGSVSLYLRGGSYQIYVNNIVVDGIGQLYVKYEQLKEKLEKQGYFDPRYKKEKPRYPKKIGVCTSDTGAAIRDIITTITRRYPIVEVMIFPTLVQGEHAKTSIVQQIEAANSLKDIDLLIIGRGGGSIEDLWAFNEEVVANAIFNSKIPIISAVGHETDFTIADFVADFRAPTPTAAAELAVPDSQELLISLNNVNRHLNQLIINKHKGLKDHYLRLASSYVFTNPSRIFEQFNMRLDHIMTKLEKNTPYTVVKEKKSQFDQHVSRLNYAYERTIVRNVNQFNNLLNKLEILNPISILQKGYSIAVKEGAVITNVNDIEKDDTFELTVSNGKLHCTVQDKQVKEDDQNG</sequence>
<dbReference type="GO" id="GO:0005737">
    <property type="term" value="C:cytoplasm"/>
    <property type="evidence" value="ECO:0007669"/>
    <property type="project" value="UniProtKB-SubCell"/>
</dbReference>
<dbReference type="InParanoid" id="U2EGN1"/>
<dbReference type="Pfam" id="PF02601">
    <property type="entry name" value="Exonuc_VII_L"/>
    <property type="match status" value="1"/>
</dbReference>
<dbReference type="AlphaFoldDB" id="U2EGN1"/>
<dbReference type="PANTHER" id="PTHR30008:SF0">
    <property type="entry name" value="EXODEOXYRIBONUCLEASE 7 LARGE SUBUNIT"/>
    <property type="match status" value="1"/>
</dbReference>
<dbReference type="Pfam" id="PF13742">
    <property type="entry name" value="tRNA_anti_2"/>
    <property type="match status" value="1"/>
</dbReference>
<dbReference type="GO" id="GO:0008855">
    <property type="term" value="F:exodeoxyribonuclease VII activity"/>
    <property type="evidence" value="ECO:0007669"/>
    <property type="project" value="UniProtKB-UniRule"/>
</dbReference>
<dbReference type="STRING" id="1033810.HLPCO_000442"/>
<dbReference type="InterPro" id="IPR020579">
    <property type="entry name" value="Exonuc_VII_lsu_C"/>
</dbReference>
<comment type="catalytic activity">
    <reaction evidence="5 6">
        <text>Exonucleolytic cleavage in either 5'- to 3'- or 3'- to 5'-direction to yield nucleoside 5'-phosphates.</text>
        <dbReference type="EC" id="3.1.11.6"/>
    </reaction>
</comment>
<protein>
    <recommendedName>
        <fullName evidence="5">Exodeoxyribonuclease 7 large subunit</fullName>
        <ecNumber evidence="5">3.1.11.6</ecNumber>
    </recommendedName>
    <alternativeName>
        <fullName evidence="5">Exodeoxyribonuclease VII large subunit</fullName>
        <shortName evidence="5">Exonuclease VII large subunit</shortName>
    </alternativeName>
</protein>
<comment type="subcellular location">
    <subcellularLocation>
        <location evidence="5 6">Cytoplasm</location>
    </subcellularLocation>
</comment>
<evidence type="ECO:0000256" key="6">
    <source>
        <dbReference type="RuleBase" id="RU004355"/>
    </source>
</evidence>
<dbReference type="GO" id="GO:0003676">
    <property type="term" value="F:nucleic acid binding"/>
    <property type="evidence" value="ECO:0007669"/>
    <property type="project" value="InterPro"/>
</dbReference>
<dbReference type="EMBL" id="AFNU02000001">
    <property type="protein sequence ID" value="ERJ13776.1"/>
    <property type="molecule type" value="Genomic_DNA"/>
</dbReference>
<dbReference type="RefSeq" id="WP_008826118.1">
    <property type="nucleotide sequence ID" value="NZ_AFNU02000001.1"/>
</dbReference>
<dbReference type="Proteomes" id="UP000005707">
    <property type="component" value="Unassembled WGS sequence"/>
</dbReference>
<evidence type="ECO:0000259" key="7">
    <source>
        <dbReference type="Pfam" id="PF02601"/>
    </source>
</evidence>
<dbReference type="EC" id="3.1.11.6" evidence="5"/>
<dbReference type="FunCoup" id="U2EGN1">
    <property type="interactions" value="352"/>
</dbReference>
<keyword evidence="4 5" id="KW-0269">Exonuclease</keyword>
<evidence type="ECO:0000256" key="4">
    <source>
        <dbReference type="ARBA" id="ARBA00022839"/>
    </source>
</evidence>
<organism evidence="9 10">
    <name type="scientific">Haloplasma contractile SSD-17B</name>
    <dbReference type="NCBI Taxonomy" id="1033810"/>
    <lineage>
        <taxon>Bacteria</taxon>
        <taxon>Bacillati</taxon>
        <taxon>Mycoplasmatota</taxon>
        <taxon>Mollicutes</taxon>
        <taxon>Haloplasmatales</taxon>
        <taxon>Haloplasmataceae</taxon>
        <taxon>Haloplasma</taxon>
    </lineage>
</organism>